<accession>A0A0D2D3T9</accession>
<evidence type="ECO:0000313" key="6">
    <source>
        <dbReference type="Proteomes" id="UP000054266"/>
    </source>
</evidence>
<evidence type="ECO:0000256" key="3">
    <source>
        <dbReference type="PROSITE-ProRule" id="PRU00023"/>
    </source>
</evidence>
<evidence type="ECO:0000256" key="1">
    <source>
        <dbReference type="ARBA" id="ARBA00022737"/>
    </source>
</evidence>
<dbReference type="InterPro" id="IPR002110">
    <property type="entry name" value="Ankyrin_rpt"/>
</dbReference>
<evidence type="ECO:0000313" key="5">
    <source>
        <dbReference type="EMBL" id="KIW72226.1"/>
    </source>
</evidence>
<dbReference type="InterPro" id="IPR036770">
    <property type="entry name" value="Ankyrin_rpt-contain_sf"/>
</dbReference>
<dbReference type="STRING" id="5601.A0A0D2D3T9"/>
<dbReference type="Proteomes" id="UP000054266">
    <property type="component" value="Unassembled WGS sequence"/>
</dbReference>
<dbReference type="EMBL" id="KN846956">
    <property type="protein sequence ID" value="KIW72226.1"/>
    <property type="molecule type" value="Genomic_DNA"/>
</dbReference>
<dbReference type="AlphaFoldDB" id="A0A0D2D3T9"/>
<dbReference type="PROSITE" id="PS50088">
    <property type="entry name" value="ANK_REPEAT"/>
    <property type="match status" value="2"/>
</dbReference>
<keyword evidence="6" id="KW-1185">Reference proteome</keyword>
<keyword evidence="1" id="KW-0677">Repeat</keyword>
<keyword evidence="2 3" id="KW-0040">ANK repeat</keyword>
<dbReference type="Gene3D" id="1.25.40.20">
    <property type="entry name" value="Ankyrin repeat-containing domain"/>
    <property type="match status" value="1"/>
</dbReference>
<dbReference type="PANTHER" id="PTHR24171">
    <property type="entry name" value="ANKYRIN REPEAT DOMAIN-CONTAINING PROTEIN 39-RELATED"/>
    <property type="match status" value="1"/>
</dbReference>
<evidence type="ECO:0000256" key="4">
    <source>
        <dbReference type="SAM" id="MobiDB-lite"/>
    </source>
</evidence>
<organism evidence="5 6">
    <name type="scientific">Phialophora macrospora</name>
    <dbReference type="NCBI Taxonomy" id="1851006"/>
    <lineage>
        <taxon>Eukaryota</taxon>
        <taxon>Fungi</taxon>
        <taxon>Dikarya</taxon>
        <taxon>Ascomycota</taxon>
        <taxon>Pezizomycotina</taxon>
        <taxon>Eurotiomycetes</taxon>
        <taxon>Chaetothyriomycetidae</taxon>
        <taxon>Chaetothyriales</taxon>
        <taxon>Herpotrichiellaceae</taxon>
        <taxon>Phialophora</taxon>
    </lineage>
</organism>
<evidence type="ECO:0000256" key="2">
    <source>
        <dbReference type="ARBA" id="ARBA00023043"/>
    </source>
</evidence>
<sequence length="197" mass="21058">MSPRISRGLDQAYILASRHLQARTLPPLSATTSSLRPAMDSAPPVRAGVPQSAHELPPEAIALAGRFFDAARSGQTEIFEQALPRGLPPNLTNDKGDTLLMLASYHGHAALASLLVKQGADPNRLNDKGQSILAGAVFKNEPEVVDILLNAGADPEIGQPTALDATRVFGQEVYEQRFQEQIEKLKAANTRAMNGSS</sequence>
<dbReference type="HOGENOM" id="CLU_000134_34_2_1"/>
<dbReference type="Pfam" id="PF12796">
    <property type="entry name" value="Ank_2"/>
    <property type="match status" value="1"/>
</dbReference>
<dbReference type="SMART" id="SM00248">
    <property type="entry name" value="ANK"/>
    <property type="match status" value="2"/>
</dbReference>
<name>A0A0D2D3T9_9EURO</name>
<feature type="repeat" description="ANK" evidence="3">
    <location>
        <begin position="95"/>
        <end position="127"/>
    </location>
</feature>
<protein>
    <submittedName>
        <fullName evidence="5">Uncharacterized protein</fullName>
    </submittedName>
</protein>
<dbReference type="PROSITE" id="PS50297">
    <property type="entry name" value="ANK_REP_REGION"/>
    <property type="match status" value="1"/>
</dbReference>
<gene>
    <name evidence="5" type="ORF">PV04_00436</name>
</gene>
<dbReference type="SUPFAM" id="SSF48403">
    <property type="entry name" value="Ankyrin repeat"/>
    <property type="match status" value="1"/>
</dbReference>
<feature type="region of interest" description="Disordered" evidence="4">
    <location>
        <begin position="28"/>
        <end position="51"/>
    </location>
</feature>
<proteinExistence type="predicted"/>
<reference evidence="5 6" key="1">
    <citation type="submission" date="2015-01" db="EMBL/GenBank/DDBJ databases">
        <title>The Genome Sequence of Capronia semiimmersa CBS27337.</title>
        <authorList>
            <consortium name="The Broad Institute Genomics Platform"/>
            <person name="Cuomo C."/>
            <person name="de Hoog S."/>
            <person name="Gorbushina A."/>
            <person name="Stielow B."/>
            <person name="Teixiera M."/>
            <person name="Abouelleil A."/>
            <person name="Chapman S.B."/>
            <person name="Priest M."/>
            <person name="Young S.K."/>
            <person name="Wortman J."/>
            <person name="Nusbaum C."/>
            <person name="Birren B."/>
        </authorList>
    </citation>
    <scope>NUCLEOTIDE SEQUENCE [LARGE SCALE GENOMIC DNA]</scope>
    <source>
        <strain evidence="5 6">CBS 27337</strain>
    </source>
</reference>
<feature type="repeat" description="ANK" evidence="3">
    <location>
        <begin position="128"/>
        <end position="160"/>
    </location>
</feature>